<evidence type="ECO:0000256" key="1">
    <source>
        <dbReference type="SAM" id="SignalP"/>
    </source>
</evidence>
<dbReference type="PANTHER" id="PTHR21180">
    <property type="entry name" value="ENDONUCLEASE/EXONUCLEASE/PHOSPHATASE FAMILY DOMAIN-CONTAINING PROTEIN 1"/>
    <property type="match status" value="1"/>
</dbReference>
<feature type="domain" description="Helix-hairpin-helix DNA-binding motif class 1" evidence="2">
    <location>
        <begin position="61"/>
        <end position="80"/>
    </location>
</feature>
<dbReference type="GO" id="GO:0006281">
    <property type="term" value="P:DNA repair"/>
    <property type="evidence" value="ECO:0007669"/>
    <property type="project" value="InterPro"/>
</dbReference>
<feature type="signal peptide" evidence="1">
    <location>
        <begin position="1"/>
        <end position="29"/>
    </location>
</feature>
<dbReference type="InterPro" id="IPR004509">
    <property type="entry name" value="Competence_ComEA_HhH"/>
</dbReference>
<dbReference type="Proteomes" id="UP000505325">
    <property type="component" value="Chromosome"/>
</dbReference>
<reference evidence="3 4" key="1">
    <citation type="submission" date="2020-06" db="EMBL/GenBank/DDBJ databases">
        <title>Genome sequence of Paramixta manurensis strain PD-1.</title>
        <authorList>
            <person name="Lee C.W."/>
            <person name="Kim J."/>
        </authorList>
    </citation>
    <scope>NUCLEOTIDE SEQUENCE [LARGE SCALE GENOMIC DNA]</scope>
    <source>
        <strain evidence="3 4">PD-1</strain>
    </source>
</reference>
<dbReference type="RefSeq" id="WP_173633213.1">
    <property type="nucleotide sequence ID" value="NZ_CP054212.1"/>
</dbReference>
<evidence type="ECO:0000259" key="2">
    <source>
        <dbReference type="SMART" id="SM00278"/>
    </source>
</evidence>
<dbReference type="GO" id="GO:0003677">
    <property type="term" value="F:DNA binding"/>
    <property type="evidence" value="ECO:0007669"/>
    <property type="project" value="InterPro"/>
</dbReference>
<protein>
    <submittedName>
        <fullName evidence="3">AraC family transcriptional regulator</fullName>
    </submittedName>
</protein>
<dbReference type="EMBL" id="CP054212">
    <property type="protein sequence ID" value="QKJ86177.1"/>
    <property type="molecule type" value="Genomic_DNA"/>
</dbReference>
<organism evidence="3 4">
    <name type="scientific">Paramixta manurensis</name>
    <dbReference type="NCBI Taxonomy" id="2740817"/>
    <lineage>
        <taxon>Bacteria</taxon>
        <taxon>Pseudomonadati</taxon>
        <taxon>Pseudomonadota</taxon>
        <taxon>Gammaproteobacteria</taxon>
        <taxon>Enterobacterales</taxon>
        <taxon>Erwiniaceae</taxon>
        <taxon>Paramixta</taxon>
    </lineage>
</organism>
<dbReference type="NCBIfam" id="TIGR00426">
    <property type="entry name" value="competence protein ComEA helix-hairpin-helix repeat region"/>
    <property type="match status" value="1"/>
</dbReference>
<dbReference type="Pfam" id="PF12836">
    <property type="entry name" value="HHH_3"/>
    <property type="match status" value="1"/>
</dbReference>
<evidence type="ECO:0000313" key="3">
    <source>
        <dbReference type="EMBL" id="QKJ86177.1"/>
    </source>
</evidence>
<dbReference type="GO" id="GO:0015627">
    <property type="term" value="C:type II protein secretion system complex"/>
    <property type="evidence" value="ECO:0007669"/>
    <property type="project" value="TreeGrafter"/>
</dbReference>
<dbReference type="AlphaFoldDB" id="A0A6M8UCD6"/>
<dbReference type="PROSITE" id="PS51257">
    <property type="entry name" value="PROKAR_LIPOPROTEIN"/>
    <property type="match status" value="1"/>
</dbReference>
<dbReference type="SMART" id="SM00278">
    <property type="entry name" value="HhH1"/>
    <property type="match status" value="2"/>
</dbReference>
<feature type="domain" description="Helix-hairpin-helix DNA-binding motif class 1" evidence="2">
    <location>
        <begin position="91"/>
        <end position="110"/>
    </location>
</feature>
<name>A0A6M8UCD6_9GAMM</name>
<keyword evidence="1" id="KW-0732">Signal</keyword>
<dbReference type="GO" id="GO:0015628">
    <property type="term" value="P:protein secretion by the type II secretion system"/>
    <property type="evidence" value="ECO:0007669"/>
    <property type="project" value="TreeGrafter"/>
</dbReference>
<dbReference type="InterPro" id="IPR010994">
    <property type="entry name" value="RuvA_2-like"/>
</dbReference>
<dbReference type="KEGG" id="pmak:PMPD1_1212"/>
<evidence type="ECO:0000313" key="4">
    <source>
        <dbReference type="Proteomes" id="UP000505325"/>
    </source>
</evidence>
<dbReference type="InterPro" id="IPR003583">
    <property type="entry name" value="Hlx-hairpin-Hlx_DNA-bd_motif"/>
</dbReference>
<feature type="chain" id="PRO_5026824123" evidence="1">
    <location>
        <begin position="30"/>
        <end position="113"/>
    </location>
</feature>
<dbReference type="InterPro" id="IPR051675">
    <property type="entry name" value="Endo/Exo/Phosphatase_dom_1"/>
</dbReference>
<accession>A0A6M8UCD6</accession>
<proteinExistence type="predicted"/>
<gene>
    <name evidence="3" type="ORF">PMPD1_1212</name>
</gene>
<sequence length="113" mass="11850">MQKNVINAFCLSLALGCAAALSWGSYAVAAGETPTLAEEALPATLITDDVPVSINTASAQELAAALNGVGLKKAEAIVSYRDQYGPFTQLEQLKEVPGMGSLLVERNLSRLKL</sequence>
<dbReference type="PANTHER" id="PTHR21180:SF32">
    <property type="entry name" value="ENDONUCLEASE_EXONUCLEASE_PHOSPHATASE FAMILY DOMAIN-CONTAINING PROTEIN 1"/>
    <property type="match status" value="1"/>
</dbReference>
<dbReference type="SUPFAM" id="SSF47781">
    <property type="entry name" value="RuvA domain 2-like"/>
    <property type="match status" value="1"/>
</dbReference>
<keyword evidence="4" id="KW-1185">Reference proteome</keyword>
<dbReference type="Gene3D" id="1.10.150.280">
    <property type="entry name" value="AF1531-like domain"/>
    <property type="match status" value="1"/>
</dbReference>